<proteinExistence type="predicted"/>
<dbReference type="AlphaFoldDB" id="A0A6J6MQB8"/>
<gene>
    <name evidence="1" type="ORF">UFOPK2310_00934</name>
</gene>
<name>A0A6J6MQB8_9ZZZZ</name>
<accession>A0A6J6MQB8</accession>
<protein>
    <submittedName>
        <fullName evidence="1">Unannotated protein</fullName>
    </submittedName>
</protein>
<sequence>MRPFSTTRLSKAAKAELGIAKAEKVLALGTESATSDLLVVATNRALYLQSTQERIRWDALSKATWAEPVLTLTLIDGTGQVVGERIVELGRTSDLPAAIYDRVTDSVIVSERADLGDGAAAMLVARRNSDADEIWWAVVFEAGLDPKDPVLITRAAAELAQLRESLGI</sequence>
<dbReference type="EMBL" id="CAEZWW010000107">
    <property type="protein sequence ID" value="CAB4676481.1"/>
    <property type="molecule type" value="Genomic_DNA"/>
</dbReference>
<organism evidence="1">
    <name type="scientific">freshwater metagenome</name>
    <dbReference type="NCBI Taxonomy" id="449393"/>
    <lineage>
        <taxon>unclassified sequences</taxon>
        <taxon>metagenomes</taxon>
        <taxon>ecological metagenomes</taxon>
    </lineage>
</organism>
<evidence type="ECO:0000313" key="1">
    <source>
        <dbReference type="EMBL" id="CAB4676481.1"/>
    </source>
</evidence>
<reference evidence="1" key="1">
    <citation type="submission" date="2020-05" db="EMBL/GenBank/DDBJ databases">
        <authorList>
            <person name="Chiriac C."/>
            <person name="Salcher M."/>
            <person name="Ghai R."/>
            <person name="Kavagutti S V."/>
        </authorList>
    </citation>
    <scope>NUCLEOTIDE SEQUENCE</scope>
</reference>